<dbReference type="EMBL" id="JACHJY010000003">
    <property type="protein sequence ID" value="MBB4981555.1"/>
    <property type="molecule type" value="Genomic_DNA"/>
</dbReference>
<keyword evidence="1" id="KW-1133">Transmembrane helix</keyword>
<name>A0A7W7U0T6_9ACTN</name>
<dbReference type="AlphaFoldDB" id="A0A7W7U0T6"/>
<evidence type="ECO:0000313" key="3">
    <source>
        <dbReference type="Proteomes" id="UP000582643"/>
    </source>
</evidence>
<keyword evidence="1" id="KW-0812">Transmembrane</keyword>
<feature type="transmembrane region" description="Helical" evidence="1">
    <location>
        <begin position="32"/>
        <end position="52"/>
    </location>
</feature>
<evidence type="ECO:0000313" key="2">
    <source>
        <dbReference type="EMBL" id="MBB4981555.1"/>
    </source>
</evidence>
<organism evidence="2 3">
    <name type="scientific">Streptomyces nymphaeiformis</name>
    <dbReference type="NCBI Taxonomy" id="2663842"/>
    <lineage>
        <taxon>Bacteria</taxon>
        <taxon>Bacillati</taxon>
        <taxon>Actinomycetota</taxon>
        <taxon>Actinomycetes</taxon>
        <taxon>Kitasatosporales</taxon>
        <taxon>Streptomycetaceae</taxon>
        <taxon>Streptomyces</taxon>
    </lineage>
</organism>
<proteinExistence type="predicted"/>
<reference evidence="2 3" key="1">
    <citation type="submission" date="2020-08" db="EMBL/GenBank/DDBJ databases">
        <title>Genomic Encyclopedia of Type Strains, Phase III (KMG-III): the genomes of soil and plant-associated and newly described type strains.</title>
        <authorList>
            <person name="Whitman W."/>
        </authorList>
    </citation>
    <scope>NUCLEOTIDE SEQUENCE [LARGE SCALE GENOMIC DNA]</scope>
    <source>
        <strain evidence="2 3">SFB5A</strain>
    </source>
</reference>
<dbReference type="RefSeq" id="WP_184930829.1">
    <property type="nucleotide sequence ID" value="NZ_JACHJY010000003.1"/>
</dbReference>
<gene>
    <name evidence="2" type="ORF">GGE06_002465</name>
</gene>
<comment type="caution">
    <text evidence="2">The sequence shown here is derived from an EMBL/GenBank/DDBJ whole genome shotgun (WGS) entry which is preliminary data.</text>
</comment>
<dbReference type="Proteomes" id="UP000582643">
    <property type="component" value="Unassembled WGS sequence"/>
</dbReference>
<sequence length="55" mass="6607">MISAPRATFPWRLARLRWAFRHPVRLLRRYGFGWFQFVVLVVPVLLILWVAVART</sequence>
<keyword evidence="1" id="KW-0472">Membrane</keyword>
<accession>A0A7W7U0T6</accession>
<keyword evidence="3" id="KW-1185">Reference proteome</keyword>
<protein>
    <submittedName>
        <fullName evidence="2">Uncharacterized protein</fullName>
    </submittedName>
</protein>
<evidence type="ECO:0000256" key="1">
    <source>
        <dbReference type="SAM" id="Phobius"/>
    </source>
</evidence>